<organism evidence="1 2">
    <name type="scientific">Dickeya fangzhongdai</name>
    <dbReference type="NCBI Taxonomy" id="1778540"/>
    <lineage>
        <taxon>Bacteria</taxon>
        <taxon>Pseudomonadati</taxon>
        <taxon>Pseudomonadota</taxon>
        <taxon>Gammaproteobacteria</taxon>
        <taxon>Enterobacterales</taxon>
        <taxon>Pectobacteriaceae</taxon>
        <taxon>Dickeya</taxon>
    </lineage>
</organism>
<dbReference type="KEGG" id="dfn:CVE23_12575"/>
<sequence>MTHSKHALSSLSLFIALSAAGISTSHADTVWLTNGDKISGQITLLDSGKLFIKTDYADTVSVTWDKVKTFQTDHGMVIQGQRYEKGVLYPSIKASDSSRAIVAQPASVDGQQVSAGQETLPLSDINSMVVPRRWVEDFSWKGNVDVSLAHKKSSTETDNRDVTLNTRLRHGTWRHNLDASYHMTKEDNVESTKNAAGEYALDKFIDEHWFWQGRYEYKRDWVENIKINRSVGTGPGYQFWDNDLGSFSVTTLVNSQTFTYQNNSEDNFYSGGLKWNYDRFLFSKRTELFTDGEVGRSFDSTTPLYFKAGAGLRLKVTDWSSVSMKVSRNRTESVQGNVNDTLYSLGLGVGW</sequence>
<name>A0A2K8QNZ0_9GAMM</name>
<proteinExistence type="predicted"/>
<dbReference type="Proteomes" id="UP000231901">
    <property type="component" value="Chromosome"/>
</dbReference>
<accession>A0A2K8QNZ0</accession>
<evidence type="ECO:0000313" key="2">
    <source>
        <dbReference type="Proteomes" id="UP000231901"/>
    </source>
</evidence>
<protein>
    <submittedName>
        <fullName evidence="1">DUF481 domain-containing protein</fullName>
    </submittedName>
</protein>
<gene>
    <name evidence="1" type="ORF">CVE23_12575</name>
</gene>
<reference evidence="2" key="1">
    <citation type="journal article" date="2018" name="Genome Announc.">
        <title>Complete genome sequence of a Dickeya fangzhongdai type strain causing bleeding canker of pear tree trunks.</title>
        <authorList>
            <person name="Zhao Y."/>
            <person name="Tian Y."/>
            <person name="Li X."/>
            <person name="Hu B."/>
        </authorList>
    </citation>
    <scope>NUCLEOTIDE SEQUENCE [LARGE SCALE GENOMIC DNA]</scope>
    <source>
        <strain evidence="2">DSM 101947</strain>
    </source>
</reference>
<dbReference type="GeneID" id="66565166"/>
<evidence type="ECO:0000313" key="1">
    <source>
        <dbReference type="EMBL" id="ATZ94738.1"/>
    </source>
</evidence>
<dbReference type="Pfam" id="PF04338">
    <property type="entry name" value="DUF481"/>
    <property type="match status" value="1"/>
</dbReference>
<dbReference type="AlphaFoldDB" id="A0A2K8QNZ0"/>
<keyword evidence="2" id="KW-1185">Reference proteome</keyword>
<dbReference type="RefSeq" id="WP_038919297.1">
    <property type="nucleotide sequence ID" value="NZ_BMJF01000002.1"/>
</dbReference>
<dbReference type="EMBL" id="CP025003">
    <property type="protein sequence ID" value="ATZ94738.1"/>
    <property type="molecule type" value="Genomic_DNA"/>
</dbReference>
<dbReference type="OrthoDB" id="9806250at2"/>
<dbReference type="InterPro" id="IPR007433">
    <property type="entry name" value="DUF481"/>
</dbReference>